<dbReference type="EMBL" id="CABITT030000004">
    <property type="protein sequence ID" value="VVB01888.1"/>
    <property type="molecule type" value="Genomic_DNA"/>
</dbReference>
<gene>
    <name evidence="2" type="ORF">ANE_LOCUS12332</name>
</gene>
<feature type="compositionally biased region" description="Basic and acidic residues" evidence="1">
    <location>
        <begin position="1"/>
        <end position="15"/>
    </location>
</feature>
<dbReference type="Proteomes" id="UP000489600">
    <property type="component" value="Unassembled WGS sequence"/>
</dbReference>
<reference evidence="2" key="1">
    <citation type="submission" date="2019-07" db="EMBL/GenBank/DDBJ databases">
        <authorList>
            <person name="Dittberner H."/>
        </authorList>
    </citation>
    <scope>NUCLEOTIDE SEQUENCE [LARGE SCALE GENOMIC DNA]</scope>
</reference>
<protein>
    <submittedName>
        <fullName evidence="2">Uncharacterized protein</fullName>
    </submittedName>
</protein>
<evidence type="ECO:0000313" key="2">
    <source>
        <dbReference type="EMBL" id="VVB01888.1"/>
    </source>
</evidence>
<proteinExistence type="predicted"/>
<evidence type="ECO:0000256" key="1">
    <source>
        <dbReference type="SAM" id="MobiDB-lite"/>
    </source>
</evidence>
<comment type="caution">
    <text evidence="2">The sequence shown here is derived from an EMBL/GenBank/DDBJ whole genome shotgun (WGS) entry which is preliminary data.</text>
</comment>
<keyword evidence="3" id="KW-1185">Reference proteome</keyword>
<evidence type="ECO:0000313" key="3">
    <source>
        <dbReference type="Proteomes" id="UP000489600"/>
    </source>
</evidence>
<feature type="region of interest" description="Disordered" evidence="1">
    <location>
        <begin position="1"/>
        <end position="25"/>
    </location>
</feature>
<name>A0A565BL21_9BRAS</name>
<dbReference type="AlphaFoldDB" id="A0A565BL21"/>
<sequence>MDRKHEENLHGKEPVTKSSKPTAEIKALSHVKPKRGRKFANVRIMMKLTKELLLNGNVLRKKEAERMMVKDQPIDLVPKNIGEFKGVTHSSSFPSLA</sequence>
<accession>A0A565BL21</accession>
<organism evidence="2 3">
    <name type="scientific">Arabis nemorensis</name>
    <dbReference type="NCBI Taxonomy" id="586526"/>
    <lineage>
        <taxon>Eukaryota</taxon>
        <taxon>Viridiplantae</taxon>
        <taxon>Streptophyta</taxon>
        <taxon>Embryophyta</taxon>
        <taxon>Tracheophyta</taxon>
        <taxon>Spermatophyta</taxon>
        <taxon>Magnoliopsida</taxon>
        <taxon>eudicotyledons</taxon>
        <taxon>Gunneridae</taxon>
        <taxon>Pentapetalae</taxon>
        <taxon>rosids</taxon>
        <taxon>malvids</taxon>
        <taxon>Brassicales</taxon>
        <taxon>Brassicaceae</taxon>
        <taxon>Arabideae</taxon>
        <taxon>Arabis</taxon>
    </lineage>
</organism>